<reference evidence="8" key="1">
    <citation type="submission" date="2021-06" db="EMBL/GenBank/DDBJ databases">
        <authorList>
            <person name="Kallberg Y."/>
            <person name="Tangrot J."/>
            <person name="Rosling A."/>
        </authorList>
    </citation>
    <scope>NUCLEOTIDE SEQUENCE</scope>
    <source>
        <strain evidence="8">CL551</strain>
    </source>
</reference>
<organism evidence="8 9">
    <name type="scientific">Acaulospora morrowiae</name>
    <dbReference type="NCBI Taxonomy" id="94023"/>
    <lineage>
        <taxon>Eukaryota</taxon>
        <taxon>Fungi</taxon>
        <taxon>Fungi incertae sedis</taxon>
        <taxon>Mucoromycota</taxon>
        <taxon>Glomeromycotina</taxon>
        <taxon>Glomeromycetes</taxon>
        <taxon>Diversisporales</taxon>
        <taxon>Acaulosporaceae</taxon>
        <taxon>Acaulospora</taxon>
    </lineage>
</organism>
<dbReference type="Proteomes" id="UP000789342">
    <property type="component" value="Unassembled WGS sequence"/>
</dbReference>
<evidence type="ECO:0000259" key="7">
    <source>
        <dbReference type="PROSITE" id="PS51312"/>
    </source>
</evidence>
<dbReference type="GO" id="GO:0043130">
    <property type="term" value="F:ubiquitin binding"/>
    <property type="evidence" value="ECO:0007669"/>
    <property type="project" value="TreeGrafter"/>
</dbReference>
<proteinExistence type="predicted"/>
<feature type="non-terminal residue" evidence="8">
    <location>
        <position position="239"/>
    </location>
</feature>
<dbReference type="GO" id="GO:0043162">
    <property type="term" value="P:ubiquitin-dependent protein catabolic process via the multivesicular body sorting pathway"/>
    <property type="evidence" value="ECO:0007669"/>
    <property type="project" value="UniProtKB-ARBA"/>
</dbReference>
<evidence type="ECO:0000256" key="2">
    <source>
        <dbReference type="ARBA" id="ARBA00022448"/>
    </source>
</evidence>
<feature type="domain" description="SB" evidence="7">
    <location>
        <begin position="169"/>
        <end position="237"/>
    </location>
</feature>
<dbReference type="GO" id="GO:0072666">
    <property type="term" value="P:establishment of protein localization to vacuole"/>
    <property type="evidence" value="ECO:0007669"/>
    <property type="project" value="UniProtKB-ARBA"/>
</dbReference>
<dbReference type="GO" id="GO:0015031">
    <property type="term" value="P:protein transport"/>
    <property type="evidence" value="ECO:0007669"/>
    <property type="project" value="UniProtKB-UniRule"/>
</dbReference>
<keyword evidence="4 5" id="KW-0653">Protein transport</keyword>
<name>A0A9N9HTA9_9GLOM</name>
<evidence type="ECO:0000256" key="4">
    <source>
        <dbReference type="ARBA" id="ARBA00022927"/>
    </source>
</evidence>
<dbReference type="InterPro" id="IPR052070">
    <property type="entry name" value="ESCRT-I_UEV_domain"/>
</dbReference>
<dbReference type="AlphaFoldDB" id="A0A9N9HTA9"/>
<protein>
    <submittedName>
        <fullName evidence="8">7160_t:CDS:1</fullName>
    </submittedName>
</protein>
<dbReference type="Gene3D" id="6.10.140.820">
    <property type="match status" value="1"/>
</dbReference>
<gene>
    <name evidence="8" type="ORF">AMORRO_LOCUS12294</name>
</gene>
<dbReference type="EMBL" id="CAJVPV010017772">
    <property type="protein sequence ID" value="CAG8704057.1"/>
    <property type="molecule type" value="Genomic_DNA"/>
</dbReference>
<accession>A0A9N9HTA9</accession>
<comment type="subcellular location">
    <subcellularLocation>
        <location evidence="1">Endosome</location>
    </subcellularLocation>
</comment>
<evidence type="ECO:0000256" key="1">
    <source>
        <dbReference type="ARBA" id="ARBA00004177"/>
    </source>
</evidence>
<sequence length="239" mass="26957">QNVSRKENRPRSHSGTVSPIPPLNSQYNITPSTNSAQRTGSVPTSMSFGSSILDAPPLPFIAPPTPLPMTQNPELVKLQSDVYDKVKQSCLEDFQRSSPEIHKIMAIGEKLNQSQENVEQERKGLLDLESKINEKTDYVKSKITEIDKLIEQAKNMPEVSVDDVLCGTTIVYNQLFELVAEDNAIEDAIYYLGRALSTERIDLNTYLKNVRTLAREQFICRALILKIRRQTGLDRQKIP</sequence>
<feature type="compositionally biased region" description="Polar residues" evidence="6">
    <location>
        <begin position="13"/>
        <end position="46"/>
    </location>
</feature>
<dbReference type="Pfam" id="PF09454">
    <property type="entry name" value="Vps23_core"/>
    <property type="match status" value="1"/>
</dbReference>
<dbReference type="GO" id="GO:0000813">
    <property type="term" value="C:ESCRT I complex"/>
    <property type="evidence" value="ECO:0007669"/>
    <property type="project" value="TreeGrafter"/>
</dbReference>
<feature type="region of interest" description="Disordered" evidence="6">
    <location>
        <begin position="1"/>
        <end position="46"/>
    </location>
</feature>
<dbReference type="InterPro" id="IPR017916">
    <property type="entry name" value="SB_dom"/>
</dbReference>
<keyword evidence="3" id="KW-0967">Endosome</keyword>
<dbReference type="OrthoDB" id="306304at2759"/>
<evidence type="ECO:0000256" key="3">
    <source>
        <dbReference type="ARBA" id="ARBA00022753"/>
    </source>
</evidence>
<keyword evidence="2 5" id="KW-0813">Transport</keyword>
<dbReference type="PROSITE" id="PS51312">
    <property type="entry name" value="SB"/>
    <property type="match status" value="1"/>
</dbReference>
<dbReference type="PANTHER" id="PTHR23306">
    <property type="entry name" value="TUMOR SUSCEPTIBILITY GENE 101 PROTEIN-RELATED"/>
    <property type="match status" value="1"/>
</dbReference>
<dbReference type="InterPro" id="IPR037202">
    <property type="entry name" value="ESCRT_assembly_dom"/>
</dbReference>
<evidence type="ECO:0000313" key="8">
    <source>
        <dbReference type="EMBL" id="CAG8704057.1"/>
    </source>
</evidence>
<evidence type="ECO:0000313" key="9">
    <source>
        <dbReference type="Proteomes" id="UP000789342"/>
    </source>
</evidence>
<dbReference type="PANTHER" id="PTHR23306:SF3">
    <property type="entry name" value="TUMOR SUPPRESSOR PROTEIN 101"/>
    <property type="match status" value="1"/>
</dbReference>
<dbReference type="SUPFAM" id="SSF140111">
    <property type="entry name" value="Endosomal sorting complex assembly domain"/>
    <property type="match status" value="1"/>
</dbReference>
<evidence type="ECO:0000256" key="6">
    <source>
        <dbReference type="SAM" id="MobiDB-lite"/>
    </source>
</evidence>
<evidence type="ECO:0000256" key="5">
    <source>
        <dbReference type="PROSITE-ProRule" id="PRU00644"/>
    </source>
</evidence>
<feature type="compositionally biased region" description="Basic and acidic residues" evidence="6">
    <location>
        <begin position="1"/>
        <end position="10"/>
    </location>
</feature>
<keyword evidence="9" id="KW-1185">Reference proteome</keyword>
<comment type="caution">
    <text evidence="8">The sequence shown here is derived from an EMBL/GenBank/DDBJ whole genome shotgun (WGS) entry which is preliminary data.</text>
</comment>